<keyword evidence="2" id="KW-0444">Lipid biosynthesis</keyword>
<dbReference type="GO" id="GO:0006696">
    <property type="term" value="P:ergosterol biosynthetic process"/>
    <property type="evidence" value="ECO:0007669"/>
    <property type="project" value="TreeGrafter"/>
</dbReference>
<gene>
    <name evidence="11" type="ORF">EJ08DRAFT_3704</name>
</gene>
<dbReference type="PROSITE" id="PS01074">
    <property type="entry name" value="TERPENE_SYNTHASES"/>
    <property type="match status" value="1"/>
</dbReference>
<keyword evidence="5" id="KW-0443">Lipid metabolism</keyword>
<dbReference type="EC" id="5.4.99.-" evidence="7"/>
<feature type="domain" description="Squalene cyclase N-terminal" evidence="10">
    <location>
        <begin position="118"/>
        <end position="385"/>
    </location>
</feature>
<dbReference type="SUPFAM" id="SSF48239">
    <property type="entry name" value="Terpenoid cyclases/Protein prenyltransferases"/>
    <property type="match status" value="2"/>
</dbReference>
<evidence type="ECO:0000256" key="6">
    <source>
        <dbReference type="ARBA" id="ARBA00023235"/>
    </source>
</evidence>
<sequence length="737" mass="84936">MVRTGQHEKVDGAKDSAFRPATGKQTDKHTDKTRWRMLDERGRHTWHYLHSEKEVKEWPQSTADKWYLGLPTDLPQQPPSKTPMQAVKNGLAFFSGLQLPPGNWGCEYGGPMFLLPGLVITWYVTETPIPEAHSTEIKNYLFARQNKDGGWGLHIEGDSSVFGTSMNYTVMRLLGVSAQDPRMTKARELLHSFGGAVNGPHWAKFWLSVLGVTQWEVVNPIPPELWLLPDWTPISPWRWWIHMRQVFTPMSFIWSKRWSYPPTRLTMALRNELFVEPYDHIDWESHRNSISPRDNFHPKTWVLNTINWALVNVYNPYIRPNSWKAKAEAWTWKLIQMEDANTDYADLGPVNATLNTVAAYIQEGPNAESVRRHRERLEDFLWVKDEGMLMNGTNGVQNWDTSFLIQAVIEAGLAQDERWRPMLLKALAYLEDQQTLENCVDYTKCYRHPTKGAWGFSNRFQGYTVSDCTSEGIKAVMMLQSIPSYPKLISDDRIKMAIDIILTMQNSSGGCASYEPTRGSEYLEWLNAAEVFGRIMVEYDYPECTTACITALSMFRKHYPEYRAKEIEVFVDRAVEYIRKAQLPDGSWYGSWGICFSYAGMFALESLACVGETYENSERVRRACKFFTDRQMEDGGWGESYKSCETHVYTQHEKSQVVQTAWVVIGLLEAEYPDVDVMKRALRMIVGRQGGDGEWEQEAIEGVFNKSCMISYPNYKFIFPIKALGMFAKRYGDIELL</sequence>
<evidence type="ECO:0000256" key="4">
    <source>
        <dbReference type="ARBA" id="ARBA00022955"/>
    </source>
</evidence>
<dbReference type="EMBL" id="MU007009">
    <property type="protein sequence ID" value="KAF2436807.1"/>
    <property type="molecule type" value="Genomic_DNA"/>
</dbReference>
<dbReference type="GO" id="GO:0016104">
    <property type="term" value="P:triterpenoid biosynthetic process"/>
    <property type="evidence" value="ECO:0007669"/>
    <property type="project" value="InterPro"/>
</dbReference>
<dbReference type="CDD" id="cd02892">
    <property type="entry name" value="SQCY_1"/>
    <property type="match status" value="1"/>
</dbReference>
<dbReference type="InterPro" id="IPR002365">
    <property type="entry name" value="Terpene_synthase_CS"/>
</dbReference>
<dbReference type="Gene3D" id="6.20.120.20">
    <property type="match status" value="1"/>
</dbReference>
<feature type="domain" description="Squalene cyclase C-terminal" evidence="9">
    <location>
        <begin position="399"/>
        <end position="727"/>
    </location>
</feature>
<dbReference type="InterPro" id="IPR032697">
    <property type="entry name" value="SQ_cyclase_N"/>
</dbReference>
<dbReference type="InterPro" id="IPR008930">
    <property type="entry name" value="Terpenoid_cyclase/PrenylTrfase"/>
</dbReference>
<comment type="caution">
    <text evidence="11">The sequence shown here is derived from an EMBL/GenBank/DDBJ whole genome shotgun (WGS) entry which is preliminary data.</text>
</comment>
<name>A0A9P4U5A9_9PEZI</name>
<dbReference type="Proteomes" id="UP000800235">
    <property type="component" value="Unassembled WGS sequence"/>
</dbReference>
<dbReference type="AlphaFoldDB" id="A0A9P4U5A9"/>
<dbReference type="InterPro" id="IPR018333">
    <property type="entry name" value="Squalene_cyclase"/>
</dbReference>
<dbReference type="OrthoDB" id="21502at2759"/>
<evidence type="ECO:0000256" key="7">
    <source>
        <dbReference type="RuleBase" id="RU362003"/>
    </source>
</evidence>
<reference evidence="11" key="1">
    <citation type="journal article" date="2020" name="Stud. Mycol.">
        <title>101 Dothideomycetes genomes: a test case for predicting lifestyles and emergence of pathogens.</title>
        <authorList>
            <person name="Haridas S."/>
            <person name="Albert R."/>
            <person name="Binder M."/>
            <person name="Bloem J."/>
            <person name="Labutti K."/>
            <person name="Salamov A."/>
            <person name="Andreopoulos B."/>
            <person name="Baker S."/>
            <person name="Barry K."/>
            <person name="Bills G."/>
            <person name="Bluhm B."/>
            <person name="Cannon C."/>
            <person name="Castanera R."/>
            <person name="Culley D."/>
            <person name="Daum C."/>
            <person name="Ezra D."/>
            <person name="Gonzalez J."/>
            <person name="Henrissat B."/>
            <person name="Kuo A."/>
            <person name="Liang C."/>
            <person name="Lipzen A."/>
            <person name="Lutzoni F."/>
            <person name="Magnuson J."/>
            <person name="Mondo S."/>
            <person name="Nolan M."/>
            <person name="Ohm R."/>
            <person name="Pangilinan J."/>
            <person name="Park H.-J."/>
            <person name="Ramirez L."/>
            <person name="Alfaro M."/>
            <person name="Sun H."/>
            <person name="Tritt A."/>
            <person name="Yoshinaga Y."/>
            <person name="Zwiers L.-H."/>
            <person name="Turgeon B."/>
            <person name="Goodwin S."/>
            <person name="Spatafora J."/>
            <person name="Crous P."/>
            <person name="Grigoriev I."/>
        </authorList>
    </citation>
    <scope>NUCLEOTIDE SEQUENCE</scope>
    <source>
        <strain evidence="11">CBS 130266</strain>
    </source>
</reference>
<dbReference type="PANTHER" id="PTHR11764">
    <property type="entry name" value="TERPENE CYCLASE/MUTASE FAMILY MEMBER"/>
    <property type="match status" value="1"/>
</dbReference>
<dbReference type="NCBIfam" id="TIGR01787">
    <property type="entry name" value="squalene_cyclas"/>
    <property type="match status" value="1"/>
</dbReference>
<accession>A0A9P4U5A9</accession>
<comment type="similarity">
    <text evidence="1 7">Belongs to the terpene cyclase/mutase family.</text>
</comment>
<evidence type="ECO:0000313" key="12">
    <source>
        <dbReference type="Proteomes" id="UP000800235"/>
    </source>
</evidence>
<keyword evidence="6 7" id="KW-0413">Isomerase</keyword>
<evidence type="ECO:0000313" key="11">
    <source>
        <dbReference type="EMBL" id="KAF2436807.1"/>
    </source>
</evidence>
<feature type="compositionally biased region" description="Basic and acidic residues" evidence="8">
    <location>
        <begin position="1"/>
        <end position="17"/>
    </location>
</feature>
<dbReference type="Pfam" id="PF13243">
    <property type="entry name" value="SQHop_cyclase_C"/>
    <property type="match status" value="1"/>
</dbReference>
<evidence type="ECO:0000256" key="1">
    <source>
        <dbReference type="ARBA" id="ARBA00009755"/>
    </source>
</evidence>
<dbReference type="Gene3D" id="1.50.10.20">
    <property type="match status" value="2"/>
</dbReference>
<dbReference type="GO" id="GO:0005811">
    <property type="term" value="C:lipid droplet"/>
    <property type="evidence" value="ECO:0007669"/>
    <property type="project" value="InterPro"/>
</dbReference>
<evidence type="ECO:0000256" key="5">
    <source>
        <dbReference type="ARBA" id="ARBA00023098"/>
    </source>
</evidence>
<dbReference type="PANTHER" id="PTHR11764:SF20">
    <property type="entry name" value="LANOSTEROL SYNTHASE"/>
    <property type="match status" value="1"/>
</dbReference>
<evidence type="ECO:0000259" key="9">
    <source>
        <dbReference type="Pfam" id="PF13243"/>
    </source>
</evidence>
<organism evidence="11 12">
    <name type="scientific">Tothia fuscella</name>
    <dbReference type="NCBI Taxonomy" id="1048955"/>
    <lineage>
        <taxon>Eukaryota</taxon>
        <taxon>Fungi</taxon>
        <taxon>Dikarya</taxon>
        <taxon>Ascomycota</taxon>
        <taxon>Pezizomycotina</taxon>
        <taxon>Dothideomycetes</taxon>
        <taxon>Pleosporomycetidae</taxon>
        <taxon>Venturiales</taxon>
        <taxon>Cylindrosympodiaceae</taxon>
        <taxon>Tothia</taxon>
    </lineage>
</organism>
<evidence type="ECO:0000256" key="2">
    <source>
        <dbReference type="ARBA" id="ARBA00022516"/>
    </source>
</evidence>
<dbReference type="FunFam" id="1.50.10.20:FF:000003">
    <property type="entry name" value="Terpene cyclase/mutase family member"/>
    <property type="match status" value="1"/>
</dbReference>
<proteinExistence type="inferred from homology"/>
<keyword evidence="4" id="KW-0752">Steroid biosynthesis</keyword>
<keyword evidence="12" id="KW-1185">Reference proteome</keyword>
<dbReference type="GO" id="GO:0000250">
    <property type="term" value="F:lanosterol synthase activity"/>
    <property type="evidence" value="ECO:0007669"/>
    <property type="project" value="UniProtKB-ARBA"/>
</dbReference>
<protein>
    <recommendedName>
        <fullName evidence="7">Terpene cyclase/mutase family member</fullName>
        <ecNumber evidence="7">5.4.99.-</ecNumber>
    </recommendedName>
</protein>
<dbReference type="InterPro" id="IPR032696">
    <property type="entry name" value="SQ_cyclase_C"/>
</dbReference>
<dbReference type="Pfam" id="PF13249">
    <property type="entry name" value="SQHop_cyclase_N"/>
    <property type="match status" value="1"/>
</dbReference>
<evidence type="ECO:0000259" key="10">
    <source>
        <dbReference type="Pfam" id="PF13249"/>
    </source>
</evidence>
<evidence type="ECO:0000256" key="3">
    <source>
        <dbReference type="ARBA" id="ARBA00022737"/>
    </source>
</evidence>
<evidence type="ECO:0000256" key="8">
    <source>
        <dbReference type="SAM" id="MobiDB-lite"/>
    </source>
</evidence>
<keyword evidence="3" id="KW-0677">Repeat</keyword>
<feature type="region of interest" description="Disordered" evidence="8">
    <location>
        <begin position="1"/>
        <end position="31"/>
    </location>
</feature>
<dbReference type="SFLD" id="SFLDG01016">
    <property type="entry name" value="Prenyltransferase_Like_2"/>
    <property type="match status" value="1"/>
</dbReference>